<dbReference type="KEGG" id="slr:L21SP2_2115"/>
<gene>
    <name evidence="1" type="ORF">L21SP2_2115</name>
</gene>
<dbReference type="EMBL" id="CP006939">
    <property type="protein sequence ID" value="AHC15482.1"/>
    <property type="molecule type" value="Genomic_DNA"/>
</dbReference>
<reference evidence="1 2" key="1">
    <citation type="journal article" date="2015" name="Stand. Genomic Sci.">
        <title>Complete genome sequence and description of Salinispira pacifica gen. nov., sp. nov., a novel spirochaete isolated form a hypersaline microbial mat.</title>
        <authorList>
            <person name="Ben Hania W."/>
            <person name="Joseph M."/>
            <person name="Schumann P."/>
            <person name="Bunk B."/>
            <person name="Fiebig A."/>
            <person name="Sproer C."/>
            <person name="Klenk H.P."/>
            <person name="Fardeau M.L."/>
            <person name="Spring S."/>
        </authorList>
    </citation>
    <scope>NUCLEOTIDE SEQUENCE [LARGE SCALE GENOMIC DNA]</scope>
    <source>
        <strain evidence="1 2">L21-RPul-D2</strain>
    </source>
</reference>
<name>V5WI27_9SPIO</name>
<dbReference type="Proteomes" id="UP000018680">
    <property type="component" value="Chromosome"/>
</dbReference>
<protein>
    <submittedName>
        <fullName evidence="1">Uncharacterized protein</fullName>
    </submittedName>
</protein>
<sequence>MSSSSSGDALAEISFRIRISCMMIYPYFSYSLHGKTLQGY</sequence>
<proteinExistence type="predicted"/>
<dbReference type="HOGENOM" id="CLU_3296277_0_0_12"/>
<organism evidence="1 2">
    <name type="scientific">Salinispira pacifica</name>
    <dbReference type="NCBI Taxonomy" id="1307761"/>
    <lineage>
        <taxon>Bacteria</taxon>
        <taxon>Pseudomonadati</taxon>
        <taxon>Spirochaetota</taxon>
        <taxon>Spirochaetia</taxon>
        <taxon>Spirochaetales</taxon>
        <taxon>Spirochaetaceae</taxon>
        <taxon>Salinispira</taxon>
    </lineage>
</organism>
<dbReference type="AlphaFoldDB" id="V5WI27"/>
<keyword evidence="2" id="KW-1185">Reference proteome</keyword>
<evidence type="ECO:0000313" key="1">
    <source>
        <dbReference type="EMBL" id="AHC15482.1"/>
    </source>
</evidence>
<accession>V5WI27</accession>
<evidence type="ECO:0000313" key="2">
    <source>
        <dbReference type="Proteomes" id="UP000018680"/>
    </source>
</evidence>